<organism evidence="2 3">
    <name type="scientific">Bdellovibrio bacteriovorus</name>
    <dbReference type="NCBI Taxonomy" id="959"/>
    <lineage>
        <taxon>Bacteria</taxon>
        <taxon>Pseudomonadati</taxon>
        <taxon>Bdellovibrionota</taxon>
        <taxon>Bdellovibrionia</taxon>
        <taxon>Bdellovibrionales</taxon>
        <taxon>Pseudobdellovibrionaceae</taxon>
        <taxon>Bdellovibrio</taxon>
    </lineage>
</organism>
<evidence type="ECO:0000313" key="2">
    <source>
        <dbReference type="EMBL" id="KYG66923.1"/>
    </source>
</evidence>
<sequence length="264" mass="29078">MKFIKLFLSIVVVLNSSIAIAGNKDIGLDYNLEAGAQSYPLGGLVTAKAGYGIPLWESNSTDEELFWKYGYLRPNIEINTAGVLNRGAASLEFYPVAILGLVGGAGFSVRNSSYYSDFNCNDVLCNETLTYEFLRARLLGGYKSFLVSIMAKHEKFKSKNKIKPFYEEMSYLVGDIEGDDLKTLNVVAGIKLSDRWNLGVLAIFQNFIHSENNNSSMFVVGNYNEGFWQGSLGLGQYKSSHQESNCAAVVSVIYTGKKGLSLLD</sequence>
<dbReference type="EMBL" id="LUKE01000001">
    <property type="protein sequence ID" value="KYG66923.1"/>
    <property type="molecule type" value="Genomic_DNA"/>
</dbReference>
<reference evidence="2 3" key="1">
    <citation type="submission" date="2016-03" db="EMBL/GenBank/DDBJ databases">
        <authorList>
            <person name="Ploux O."/>
        </authorList>
    </citation>
    <scope>NUCLEOTIDE SEQUENCE [LARGE SCALE GENOMIC DNA]</scope>
    <source>
        <strain evidence="2 3">R0</strain>
    </source>
</reference>
<feature type="chain" id="PRO_5007573193" evidence="1">
    <location>
        <begin position="22"/>
        <end position="264"/>
    </location>
</feature>
<evidence type="ECO:0000256" key="1">
    <source>
        <dbReference type="SAM" id="SignalP"/>
    </source>
</evidence>
<dbReference type="Proteomes" id="UP000075320">
    <property type="component" value="Unassembled WGS sequence"/>
</dbReference>
<evidence type="ECO:0000313" key="3">
    <source>
        <dbReference type="Proteomes" id="UP000075320"/>
    </source>
</evidence>
<name>A0A150WR04_BDEBC</name>
<proteinExistence type="predicted"/>
<feature type="signal peptide" evidence="1">
    <location>
        <begin position="1"/>
        <end position="21"/>
    </location>
</feature>
<dbReference type="AlphaFoldDB" id="A0A150WR04"/>
<dbReference type="RefSeq" id="WP_061834500.1">
    <property type="nucleotide sequence ID" value="NZ_LUKE01000001.1"/>
</dbReference>
<protein>
    <submittedName>
        <fullName evidence="2">Uncharacterized protein</fullName>
    </submittedName>
</protein>
<accession>A0A150WR04</accession>
<comment type="caution">
    <text evidence="2">The sequence shown here is derived from an EMBL/GenBank/DDBJ whole genome shotgun (WGS) entry which is preliminary data.</text>
</comment>
<keyword evidence="3" id="KW-1185">Reference proteome</keyword>
<gene>
    <name evidence="2" type="ORF">AZI86_07815</name>
</gene>
<keyword evidence="1" id="KW-0732">Signal</keyword>